<evidence type="ECO:0000313" key="3">
    <source>
        <dbReference type="Proteomes" id="UP000238823"/>
    </source>
</evidence>
<dbReference type="AlphaFoldDB" id="A0A2S9YH67"/>
<sequence length="344" mass="37399">MGAPPRRSPFGFLYCQSPRRYASLEVPITSVRQPAPVKPSLVAARGVVIVSCLIGAACLAESPAGGPAPTAVDVSPTPPSPPPSASATPPAEQPAVVAAEPEPEPEPPPFAGRERVRVDELLAAITEEVPGIAESPSVRADYHAFLTDFEIEHLDDPDIYLDYVRVKIAFEATRAGGWWGLKWDITNEQPNSDKVWAHWKTLELGADAGAIPETTAIAECDELSALFAFVAKRIGLSRRSEVGLLWPTGNHTVAVWTIDRKGDAPTRIVVPTSQIFLNGDQSLGTRGFDPWKQKSIFDYRRQDAAAKLEIPAALANHFVLTIREYGGRSQAVLQDQRNDKEDRQ</sequence>
<dbReference type="EMBL" id="PVNL01000103">
    <property type="protein sequence ID" value="PRQ04447.1"/>
    <property type="molecule type" value="Genomic_DNA"/>
</dbReference>
<organism evidence="2 3">
    <name type="scientific">Enhygromyxa salina</name>
    <dbReference type="NCBI Taxonomy" id="215803"/>
    <lineage>
        <taxon>Bacteria</taxon>
        <taxon>Pseudomonadati</taxon>
        <taxon>Myxococcota</taxon>
        <taxon>Polyangia</taxon>
        <taxon>Nannocystales</taxon>
        <taxon>Nannocystaceae</taxon>
        <taxon>Enhygromyxa</taxon>
    </lineage>
</organism>
<feature type="region of interest" description="Disordered" evidence="1">
    <location>
        <begin position="65"/>
        <end position="113"/>
    </location>
</feature>
<reference evidence="2 3" key="1">
    <citation type="submission" date="2018-03" db="EMBL/GenBank/DDBJ databases">
        <title>Draft Genome Sequences of the Obligatory Marine Myxobacteria Enhygromyxa salina SWB007.</title>
        <authorList>
            <person name="Poehlein A."/>
            <person name="Moghaddam J.A."/>
            <person name="Harms H."/>
            <person name="Alanjari M."/>
            <person name="Koenig G.M."/>
            <person name="Daniel R."/>
            <person name="Schaeberle T.F."/>
        </authorList>
    </citation>
    <scope>NUCLEOTIDE SEQUENCE [LARGE SCALE GENOMIC DNA]</scope>
    <source>
        <strain evidence="2 3">SWB007</strain>
    </source>
</reference>
<comment type="caution">
    <text evidence="2">The sequence shown here is derived from an EMBL/GenBank/DDBJ whole genome shotgun (WGS) entry which is preliminary data.</text>
</comment>
<gene>
    <name evidence="2" type="ORF">ENSA7_51090</name>
</gene>
<proteinExistence type="predicted"/>
<feature type="compositionally biased region" description="Low complexity" evidence="1">
    <location>
        <begin position="85"/>
        <end position="100"/>
    </location>
</feature>
<accession>A0A2S9YH67</accession>
<protein>
    <submittedName>
        <fullName evidence="2">Uncharacterized protein</fullName>
    </submittedName>
</protein>
<dbReference type="Proteomes" id="UP000238823">
    <property type="component" value="Unassembled WGS sequence"/>
</dbReference>
<evidence type="ECO:0000313" key="2">
    <source>
        <dbReference type="EMBL" id="PRQ04447.1"/>
    </source>
</evidence>
<name>A0A2S9YH67_9BACT</name>
<evidence type="ECO:0000256" key="1">
    <source>
        <dbReference type="SAM" id="MobiDB-lite"/>
    </source>
</evidence>